<evidence type="ECO:0000313" key="6">
    <source>
        <dbReference type="EMBL" id="AEW03826.1"/>
    </source>
</evidence>
<evidence type="ECO:0000256" key="1">
    <source>
        <dbReference type="ARBA" id="ARBA00022741"/>
    </source>
</evidence>
<dbReference type="InterPro" id="IPR050764">
    <property type="entry name" value="CbbQ/NirQ/NorQ/GpvN"/>
</dbReference>
<keyword evidence="2" id="KW-0067">ATP-binding</keyword>
<dbReference type="PIRSF" id="PIRSF002849">
    <property type="entry name" value="AAA_ATPase_chaperone_MoxR_prd"/>
    <property type="match status" value="1"/>
</dbReference>
<dbReference type="Gene3D" id="1.10.8.80">
    <property type="entry name" value="Magnesium chelatase subunit I, C-Terminal domain"/>
    <property type="match status" value="1"/>
</dbReference>
<dbReference type="HOGENOM" id="CLU_034716_2_0_9"/>
<dbReference type="CDD" id="cd00009">
    <property type="entry name" value="AAA"/>
    <property type="match status" value="1"/>
</dbReference>
<accession>G8TWX8</accession>
<evidence type="ECO:0000256" key="2">
    <source>
        <dbReference type="ARBA" id="ARBA00022840"/>
    </source>
</evidence>
<name>G8TWX8_SULAD</name>
<reference evidence="7" key="1">
    <citation type="submission" date="2011-12" db="EMBL/GenBank/DDBJ databases">
        <title>The complete genome of chromosome of Sulfobacillus acidophilus DSM 10332.</title>
        <authorList>
            <person name="Lucas S."/>
            <person name="Han J."/>
            <person name="Lapidus A."/>
            <person name="Bruce D."/>
            <person name="Goodwin L."/>
            <person name="Pitluck S."/>
            <person name="Peters L."/>
            <person name="Kyrpides N."/>
            <person name="Mavromatis K."/>
            <person name="Ivanova N."/>
            <person name="Mikhailova N."/>
            <person name="Chertkov O."/>
            <person name="Saunders E."/>
            <person name="Detter J.C."/>
            <person name="Tapia R."/>
            <person name="Han C."/>
            <person name="Land M."/>
            <person name="Hauser L."/>
            <person name="Markowitz V."/>
            <person name="Cheng J.-F."/>
            <person name="Hugenholtz P."/>
            <person name="Woyke T."/>
            <person name="Wu D."/>
            <person name="Pukall R."/>
            <person name="Gehrich-Schroeter G."/>
            <person name="Schneider S."/>
            <person name="Klenk H.-P."/>
            <person name="Eisen J.A."/>
        </authorList>
    </citation>
    <scope>NUCLEOTIDE SEQUENCE [LARGE SCALE GENOMIC DNA]</scope>
    <source>
        <strain evidence="7">ATCC 700253 / DSM 10332 / NAL</strain>
    </source>
</reference>
<evidence type="ECO:0000256" key="3">
    <source>
        <dbReference type="ARBA" id="ARBA00061607"/>
    </source>
</evidence>
<dbReference type="STRING" id="679936.Sulac_0257"/>
<evidence type="ECO:0000259" key="5">
    <source>
        <dbReference type="Pfam" id="PF17863"/>
    </source>
</evidence>
<evidence type="ECO:0000259" key="4">
    <source>
        <dbReference type="Pfam" id="PF07726"/>
    </source>
</evidence>
<dbReference type="GO" id="GO:0005524">
    <property type="term" value="F:ATP binding"/>
    <property type="evidence" value="ECO:0007669"/>
    <property type="project" value="UniProtKB-KW"/>
</dbReference>
<feature type="domain" description="ChlI/MoxR AAA lid" evidence="5">
    <location>
        <begin position="236"/>
        <end position="310"/>
    </location>
</feature>
<dbReference type="InterPro" id="IPR041628">
    <property type="entry name" value="ChlI/MoxR_AAA_lid"/>
</dbReference>
<dbReference type="EMBL" id="CP003179">
    <property type="protein sequence ID" value="AEW03826.1"/>
    <property type="molecule type" value="Genomic_DNA"/>
</dbReference>
<dbReference type="GO" id="GO:0016887">
    <property type="term" value="F:ATP hydrolysis activity"/>
    <property type="evidence" value="ECO:0007669"/>
    <property type="project" value="InterPro"/>
</dbReference>
<sequence length="326" mass="36481">MIDRRPPWSEALHGELVPLIDYLESRLIGKHTVMTYLVTALLAGGHILLDDVPGVGKTTLAKALADALDLRYHRIQCTPDLLPSDITGMTIFNPATRHFEFHPGPLFSHLIIADEINRTSPRTQSALLEVMQERQVTVDGVSRPVPNPFMLIATENPLEFEGTYPLPESQLDRFLFRLSLGYPTPEEELALLTDREEPAALPTPVLTPDRLLALQEAVRQVIVAPTVKRYLVDIVQATRTHPAVRLGLSPRATLALYHASQAWAFLHDRTFVTPDDIQDLAPYVALHRLVVDDKAWDSPTSSSRQEIFQEILQRIPVPTVPEGRSL</sequence>
<reference evidence="6 7" key="2">
    <citation type="journal article" date="2012" name="Stand. Genomic Sci.">
        <title>Complete genome sequence of the moderately thermophilic mineral-sulfide-oxidizing firmicute Sulfobacillus acidophilus type strain (NAL(T)).</title>
        <authorList>
            <person name="Anderson I."/>
            <person name="Chertkov O."/>
            <person name="Chen A."/>
            <person name="Saunders E."/>
            <person name="Lapidus A."/>
            <person name="Nolan M."/>
            <person name="Lucas S."/>
            <person name="Hammon N."/>
            <person name="Deshpande S."/>
            <person name="Cheng J.F."/>
            <person name="Han C."/>
            <person name="Tapia R."/>
            <person name="Goodwin L.A."/>
            <person name="Pitluck S."/>
            <person name="Liolios K."/>
            <person name="Pagani I."/>
            <person name="Ivanova N."/>
            <person name="Mikhailova N."/>
            <person name="Pati A."/>
            <person name="Palaniappan K."/>
            <person name="Land M."/>
            <person name="Pan C."/>
            <person name="Rohde M."/>
            <person name="Pukall R."/>
            <person name="Goker M."/>
            <person name="Detter J.C."/>
            <person name="Woyke T."/>
            <person name="Bristow J."/>
            <person name="Eisen J.A."/>
            <person name="Markowitz V."/>
            <person name="Hugenholtz P."/>
            <person name="Kyrpides N.C."/>
            <person name="Klenk H.P."/>
            <person name="Mavromatis K."/>
        </authorList>
    </citation>
    <scope>NUCLEOTIDE SEQUENCE [LARGE SCALE GENOMIC DNA]</scope>
    <source>
        <strain evidence="7">ATCC 700253 / DSM 10332 / NAL</strain>
    </source>
</reference>
<dbReference type="FunFam" id="3.40.50.300:FF:000640">
    <property type="entry name" value="MoxR family ATPase"/>
    <property type="match status" value="1"/>
</dbReference>
<dbReference type="Proteomes" id="UP000005439">
    <property type="component" value="Chromosome"/>
</dbReference>
<protein>
    <submittedName>
        <fullName evidence="6">ATPase associated with various cellular activities AAA_3</fullName>
    </submittedName>
</protein>
<dbReference type="AlphaFoldDB" id="G8TWX8"/>
<dbReference type="KEGG" id="sap:Sulac_0257"/>
<dbReference type="PATRIC" id="fig|679936.5.peg.262"/>
<dbReference type="Pfam" id="PF07726">
    <property type="entry name" value="AAA_3"/>
    <property type="match status" value="1"/>
</dbReference>
<dbReference type="PANTHER" id="PTHR42759:SF5">
    <property type="entry name" value="METHANOL DEHYDROGENASE REGULATOR"/>
    <property type="match status" value="1"/>
</dbReference>
<proteinExistence type="inferred from homology"/>
<dbReference type="Pfam" id="PF17863">
    <property type="entry name" value="AAA_lid_2"/>
    <property type="match status" value="1"/>
</dbReference>
<keyword evidence="7" id="KW-1185">Reference proteome</keyword>
<dbReference type="InterPro" id="IPR011703">
    <property type="entry name" value="ATPase_AAA-3"/>
</dbReference>
<dbReference type="InterPro" id="IPR027417">
    <property type="entry name" value="P-loop_NTPase"/>
</dbReference>
<gene>
    <name evidence="6" type="ordered locus">Sulac_0257</name>
</gene>
<feature type="domain" description="ATPase AAA-3" evidence="4">
    <location>
        <begin position="46"/>
        <end position="176"/>
    </location>
</feature>
<comment type="similarity">
    <text evidence="3">Belongs to the MoxR family.</text>
</comment>
<dbReference type="Gene3D" id="3.40.50.300">
    <property type="entry name" value="P-loop containing nucleotide triphosphate hydrolases"/>
    <property type="match status" value="1"/>
</dbReference>
<organism evidence="6 7">
    <name type="scientific">Sulfobacillus acidophilus (strain ATCC 700253 / DSM 10332 / NAL)</name>
    <dbReference type="NCBI Taxonomy" id="679936"/>
    <lineage>
        <taxon>Bacteria</taxon>
        <taxon>Bacillati</taxon>
        <taxon>Bacillota</taxon>
        <taxon>Clostridia</taxon>
        <taxon>Eubacteriales</taxon>
        <taxon>Clostridiales Family XVII. Incertae Sedis</taxon>
        <taxon>Sulfobacillus</taxon>
    </lineage>
</organism>
<dbReference type="PANTHER" id="PTHR42759">
    <property type="entry name" value="MOXR FAMILY PROTEIN"/>
    <property type="match status" value="1"/>
</dbReference>
<evidence type="ECO:0000313" key="7">
    <source>
        <dbReference type="Proteomes" id="UP000005439"/>
    </source>
</evidence>
<keyword evidence="1" id="KW-0547">Nucleotide-binding</keyword>
<dbReference type="SUPFAM" id="SSF52540">
    <property type="entry name" value="P-loop containing nucleoside triphosphate hydrolases"/>
    <property type="match status" value="1"/>
</dbReference>